<dbReference type="AlphaFoldDB" id="A0A953HPF2"/>
<name>A0A953HPF2_9BACT</name>
<feature type="transmembrane region" description="Helical" evidence="1">
    <location>
        <begin position="296"/>
        <end position="314"/>
    </location>
</feature>
<feature type="transmembrane region" description="Helical" evidence="1">
    <location>
        <begin position="66"/>
        <end position="90"/>
    </location>
</feature>
<protein>
    <submittedName>
        <fullName evidence="2">DUF368 domain-containing protein</fullName>
    </submittedName>
</protein>
<keyword evidence="1" id="KW-1133">Transmembrane helix</keyword>
<organism evidence="2 3">
    <name type="scientific">Membranihabitans marinus</name>
    <dbReference type="NCBI Taxonomy" id="1227546"/>
    <lineage>
        <taxon>Bacteria</taxon>
        <taxon>Pseudomonadati</taxon>
        <taxon>Bacteroidota</taxon>
        <taxon>Saprospiria</taxon>
        <taxon>Saprospirales</taxon>
        <taxon>Saprospiraceae</taxon>
        <taxon>Membranihabitans</taxon>
    </lineage>
</organism>
<dbReference type="PANTHER" id="PTHR37308:SF1">
    <property type="entry name" value="POLYPRENYL-PHOSPHATE TRANSPORTER"/>
    <property type="match status" value="1"/>
</dbReference>
<dbReference type="RefSeq" id="WP_222581304.1">
    <property type="nucleotide sequence ID" value="NZ_JAHVHU010000017.1"/>
</dbReference>
<comment type="caution">
    <text evidence="2">The sequence shown here is derived from an EMBL/GenBank/DDBJ whole genome shotgun (WGS) entry which is preliminary data.</text>
</comment>
<feature type="transmembrane region" description="Helical" evidence="1">
    <location>
        <begin position="198"/>
        <end position="218"/>
    </location>
</feature>
<accession>A0A953HPF2</accession>
<dbReference type="PANTHER" id="PTHR37308">
    <property type="entry name" value="INTEGRAL MEMBRANE PROTEIN"/>
    <property type="match status" value="1"/>
</dbReference>
<reference evidence="2" key="1">
    <citation type="submission" date="2021-06" db="EMBL/GenBank/DDBJ databases">
        <title>44 bacteria genomes isolated from Dapeng, Shenzhen.</title>
        <authorList>
            <person name="Zheng W."/>
            <person name="Yu S."/>
            <person name="Huang Y."/>
        </authorList>
    </citation>
    <scope>NUCLEOTIDE SEQUENCE</scope>
    <source>
        <strain evidence="2">DP5N28-2</strain>
    </source>
</reference>
<dbReference type="EMBL" id="JAHVHU010000017">
    <property type="protein sequence ID" value="MBY5959769.1"/>
    <property type="molecule type" value="Genomic_DNA"/>
</dbReference>
<dbReference type="InterPro" id="IPR007163">
    <property type="entry name" value="VCA0040-like"/>
</dbReference>
<feature type="transmembrane region" description="Helical" evidence="1">
    <location>
        <begin position="173"/>
        <end position="192"/>
    </location>
</feature>
<evidence type="ECO:0000313" key="3">
    <source>
        <dbReference type="Proteomes" id="UP000753961"/>
    </source>
</evidence>
<proteinExistence type="predicted"/>
<dbReference type="Pfam" id="PF04018">
    <property type="entry name" value="VCA0040-like"/>
    <property type="match status" value="1"/>
</dbReference>
<keyword evidence="1" id="KW-0812">Transmembrane</keyword>
<dbReference type="Proteomes" id="UP000753961">
    <property type="component" value="Unassembled WGS sequence"/>
</dbReference>
<keyword evidence="1" id="KW-0472">Membrane</keyword>
<feature type="transmembrane region" description="Helical" evidence="1">
    <location>
        <begin position="96"/>
        <end position="113"/>
    </location>
</feature>
<feature type="transmembrane region" description="Helical" evidence="1">
    <location>
        <begin position="120"/>
        <end position="138"/>
    </location>
</feature>
<gene>
    <name evidence="2" type="ORF">KUV50_16565</name>
</gene>
<sequence length="325" mass="35522">MKKRFIAIVGAIMGLAEVVPGVSGGTIAFVAGIYERLIGSIKNVDKTAIQYLLRGKFHEFSKKIDLSFLILVFAGMAGGLVIGVFGISYLLENHPVAIWSFFFGLILASSVYLGMMIKSWNIKIVIALLLGVAIAYMITIQSPSGGNDALWAYFLSGMIAISAMILPGISGSFILLLLGMYPLVLGQARAFLSEFDGIAMLKIGVFGVGAVLGLAFFSRLLSWLFGRFKYVTYAVLTGFIIGSLNKVWPWKRPVLGQDESGKVIELTGLEFDPEHIKIIREENLSPLHASIEHPHLILAITMFIVGVVLIYMLARVEDQLSITDR</sequence>
<keyword evidence="3" id="KW-1185">Reference proteome</keyword>
<evidence type="ECO:0000256" key="1">
    <source>
        <dbReference type="SAM" id="Phobius"/>
    </source>
</evidence>
<evidence type="ECO:0000313" key="2">
    <source>
        <dbReference type="EMBL" id="MBY5959769.1"/>
    </source>
</evidence>